<feature type="chain" id="PRO_5026249768" evidence="1">
    <location>
        <begin position="21"/>
        <end position="91"/>
    </location>
</feature>
<name>A0A6G5A210_RHIMP</name>
<feature type="signal peptide" evidence="1">
    <location>
        <begin position="1"/>
        <end position="20"/>
    </location>
</feature>
<dbReference type="EMBL" id="GIKN01002335">
    <property type="protein sequence ID" value="NIE44608.1"/>
    <property type="molecule type" value="Transcribed_RNA"/>
</dbReference>
<sequence>MCQILASLLMSTFFNALTLCMPCRKLQPISNSNICPGNSNMFLQCNYMFHNGERRERAGQEKTGRTWHQVLSVFHVLCVHAVSCCEAKPTS</sequence>
<keyword evidence="1" id="KW-0732">Signal</keyword>
<reference evidence="2" key="1">
    <citation type="submission" date="2020-03" db="EMBL/GenBank/DDBJ databases">
        <title>A transcriptome and proteome of the tick Rhipicephalus microplus shaped by the genetic composition of its hosts and developmental stage.</title>
        <authorList>
            <person name="Garcia G.R."/>
            <person name="Ribeiro J.M.C."/>
            <person name="Maruyama S.R."/>
            <person name="Gardinasse L.G."/>
            <person name="Nelson K."/>
            <person name="Ferreira B.R."/>
            <person name="Andrade T.G."/>
            <person name="Santos I.K.F.M."/>
        </authorList>
    </citation>
    <scope>NUCLEOTIDE SEQUENCE</scope>
    <source>
        <strain evidence="2">NSGR</strain>
        <tissue evidence="2">Salivary glands</tissue>
    </source>
</reference>
<proteinExistence type="predicted"/>
<organism evidence="2">
    <name type="scientific">Rhipicephalus microplus</name>
    <name type="common">Cattle tick</name>
    <name type="synonym">Boophilus microplus</name>
    <dbReference type="NCBI Taxonomy" id="6941"/>
    <lineage>
        <taxon>Eukaryota</taxon>
        <taxon>Metazoa</taxon>
        <taxon>Ecdysozoa</taxon>
        <taxon>Arthropoda</taxon>
        <taxon>Chelicerata</taxon>
        <taxon>Arachnida</taxon>
        <taxon>Acari</taxon>
        <taxon>Parasitiformes</taxon>
        <taxon>Ixodida</taxon>
        <taxon>Ixodoidea</taxon>
        <taxon>Ixodidae</taxon>
        <taxon>Rhipicephalinae</taxon>
        <taxon>Rhipicephalus</taxon>
        <taxon>Boophilus</taxon>
    </lineage>
</organism>
<dbReference type="AlphaFoldDB" id="A0A6G5A210"/>
<evidence type="ECO:0000256" key="1">
    <source>
        <dbReference type="SAM" id="SignalP"/>
    </source>
</evidence>
<evidence type="ECO:0000313" key="2">
    <source>
        <dbReference type="EMBL" id="NIE44608.1"/>
    </source>
</evidence>
<accession>A0A6G5A210</accession>
<protein>
    <submittedName>
        <fullName evidence="2">Putative secreted protein</fullName>
    </submittedName>
</protein>